<dbReference type="Gene3D" id="3.30.530.20">
    <property type="match status" value="2"/>
</dbReference>
<gene>
    <name evidence="2" type="ORF">OG308_19030</name>
</gene>
<accession>A0ABZ1N0I6</accession>
<organism evidence="2 3">
    <name type="scientific">Nocardia salmonicida</name>
    <dbReference type="NCBI Taxonomy" id="53431"/>
    <lineage>
        <taxon>Bacteria</taxon>
        <taxon>Bacillati</taxon>
        <taxon>Actinomycetota</taxon>
        <taxon>Actinomycetes</taxon>
        <taxon>Mycobacteriales</taxon>
        <taxon>Nocardiaceae</taxon>
        <taxon>Nocardia</taxon>
    </lineage>
</organism>
<dbReference type="RefSeq" id="WP_364654035.1">
    <property type="nucleotide sequence ID" value="NZ_CP109527.1"/>
</dbReference>
<reference evidence="2 3" key="1">
    <citation type="submission" date="2022-10" db="EMBL/GenBank/DDBJ databases">
        <title>The complete genomes of actinobacterial strains from the NBC collection.</title>
        <authorList>
            <person name="Joergensen T.S."/>
            <person name="Alvarez Arevalo M."/>
            <person name="Sterndorff E.B."/>
            <person name="Faurdal D."/>
            <person name="Vuksanovic O."/>
            <person name="Mourched A.-S."/>
            <person name="Charusanti P."/>
            <person name="Shaw S."/>
            <person name="Blin K."/>
            <person name="Weber T."/>
        </authorList>
    </citation>
    <scope>NUCLEOTIDE SEQUENCE [LARGE SCALE GENOMIC DNA]</scope>
    <source>
        <strain evidence="2 3">NBC_01413</strain>
    </source>
</reference>
<dbReference type="EMBL" id="CP109527">
    <property type="protein sequence ID" value="WTY33436.1"/>
    <property type="molecule type" value="Genomic_DNA"/>
</dbReference>
<feature type="domain" description="Coenzyme Q-binding protein COQ10 START" evidence="1">
    <location>
        <begin position="14"/>
        <end position="118"/>
    </location>
</feature>
<dbReference type="CDD" id="cd08861">
    <property type="entry name" value="OtcD1_ARO-CYC_like"/>
    <property type="match status" value="1"/>
</dbReference>
<evidence type="ECO:0000313" key="2">
    <source>
        <dbReference type="EMBL" id="WTY33436.1"/>
    </source>
</evidence>
<dbReference type="InterPro" id="IPR005031">
    <property type="entry name" value="COQ10_START"/>
</dbReference>
<dbReference type="Pfam" id="PF03364">
    <property type="entry name" value="Polyketide_cyc"/>
    <property type="match status" value="1"/>
</dbReference>
<name>A0ABZ1N0I6_9NOCA</name>
<dbReference type="Proteomes" id="UP001621418">
    <property type="component" value="Chromosome"/>
</dbReference>
<evidence type="ECO:0000259" key="1">
    <source>
        <dbReference type="Pfam" id="PF03364"/>
    </source>
</evidence>
<sequence>MAEHTVSHSIRCAGPPDQAYRLVADVTLWPIVFGPTVAVDVLHRNTDGEAVNERFRITAAVDDQVRTWTSTRELNSTARTIDFRQEHARAPIDSMSGTWSFDPADGDGTQILLRHRFRLTDDRPDNRAWMEAALDTNSERELGAIAAICAAEVSLEDLVVRCTDSVRVDDIIGAYQAVSDARSWPALLSHVYEVDLTEPEPGIQDLQMTVRTVDGVEHRTRSIRLCEPGRRISYKQLRTPVGLSGHSGCWGFDEETGNVTSSHIALLDPKTVTSREHAAQLRETVATTLSTNSRATLAALTRAPLLPGIRS</sequence>
<protein>
    <submittedName>
        <fullName evidence="2">SRPBCC family protein</fullName>
    </submittedName>
</protein>
<proteinExistence type="predicted"/>
<evidence type="ECO:0000313" key="3">
    <source>
        <dbReference type="Proteomes" id="UP001621418"/>
    </source>
</evidence>
<dbReference type="InterPro" id="IPR023393">
    <property type="entry name" value="START-like_dom_sf"/>
</dbReference>
<keyword evidence="3" id="KW-1185">Reference proteome</keyword>
<dbReference type="SUPFAM" id="SSF55961">
    <property type="entry name" value="Bet v1-like"/>
    <property type="match status" value="2"/>
</dbReference>